<evidence type="ECO:0000256" key="6">
    <source>
        <dbReference type="ARBA" id="ARBA00022723"/>
    </source>
</evidence>
<keyword evidence="12" id="KW-1185">Reference proteome</keyword>
<dbReference type="EMBL" id="JAHUZE010000001">
    <property type="protein sequence ID" value="MBV7377926.1"/>
    <property type="molecule type" value="Genomic_DNA"/>
</dbReference>
<evidence type="ECO:0000313" key="12">
    <source>
        <dbReference type="Proteomes" id="UP000756530"/>
    </source>
</evidence>
<proteinExistence type="inferred from homology"/>
<evidence type="ECO:0000256" key="4">
    <source>
        <dbReference type="ARBA" id="ARBA00012458"/>
    </source>
</evidence>
<evidence type="ECO:0000256" key="7">
    <source>
        <dbReference type="ARBA" id="ARBA00022842"/>
    </source>
</evidence>
<comment type="catalytic activity">
    <reaction evidence="1">
        <text>(7,8-dihydropterin-6-yl)methyl diphosphate + 4-aminobenzoate = 7,8-dihydropteroate + diphosphate</text>
        <dbReference type="Rhea" id="RHEA:19949"/>
        <dbReference type="ChEBI" id="CHEBI:17836"/>
        <dbReference type="ChEBI" id="CHEBI:17839"/>
        <dbReference type="ChEBI" id="CHEBI:33019"/>
        <dbReference type="ChEBI" id="CHEBI:72950"/>
        <dbReference type="EC" id="2.5.1.15"/>
    </reaction>
</comment>
<dbReference type="Pfam" id="PF00809">
    <property type="entry name" value="Pterin_bind"/>
    <property type="match status" value="1"/>
</dbReference>
<dbReference type="InterPro" id="IPR000489">
    <property type="entry name" value="Pterin-binding_dom"/>
</dbReference>
<name>A0ABS6T005_9RHOB</name>
<dbReference type="PROSITE" id="PS50972">
    <property type="entry name" value="PTERIN_BINDING"/>
    <property type="match status" value="1"/>
</dbReference>
<evidence type="ECO:0000256" key="1">
    <source>
        <dbReference type="ARBA" id="ARBA00000012"/>
    </source>
</evidence>
<comment type="pathway">
    <text evidence="3 9">Cofactor biosynthesis; tetrahydrofolate biosynthesis; 7,8-dihydrofolate from 2-amino-4-hydroxy-6-hydroxymethyl-7,8-dihydropteridine diphosphate and 4-aminobenzoate: step 1/2.</text>
</comment>
<dbReference type="CDD" id="cd00739">
    <property type="entry name" value="DHPS"/>
    <property type="match status" value="1"/>
</dbReference>
<evidence type="ECO:0000256" key="2">
    <source>
        <dbReference type="ARBA" id="ARBA00001946"/>
    </source>
</evidence>
<evidence type="ECO:0000256" key="5">
    <source>
        <dbReference type="ARBA" id="ARBA00022679"/>
    </source>
</evidence>
<feature type="domain" description="Pterin-binding" evidence="10">
    <location>
        <begin position="59"/>
        <end position="313"/>
    </location>
</feature>
<comment type="function">
    <text evidence="9">Catalyzes the condensation of para-aminobenzoate (pABA) with 6-hydroxymethyl-7,8-dihydropterin diphosphate (DHPt-PP) to form 7,8-dihydropteroate (H2Pte), the immediate precursor of folate derivatives.</text>
</comment>
<dbReference type="PANTHER" id="PTHR20941">
    <property type="entry name" value="FOLATE SYNTHESIS PROTEINS"/>
    <property type="match status" value="1"/>
</dbReference>
<dbReference type="InterPro" id="IPR006390">
    <property type="entry name" value="DHP_synth_dom"/>
</dbReference>
<dbReference type="PANTHER" id="PTHR20941:SF1">
    <property type="entry name" value="FOLIC ACID SYNTHESIS PROTEIN FOL1"/>
    <property type="match status" value="1"/>
</dbReference>
<comment type="caution">
    <text evidence="11">The sequence shown here is derived from an EMBL/GenBank/DDBJ whole genome shotgun (WGS) entry which is preliminary data.</text>
</comment>
<keyword evidence="8 9" id="KW-0289">Folate biosynthesis</keyword>
<keyword evidence="5 9" id="KW-0808">Transferase</keyword>
<dbReference type="EC" id="2.5.1.15" evidence="4 9"/>
<comment type="cofactor">
    <cofactor evidence="2 9">
        <name>Mg(2+)</name>
        <dbReference type="ChEBI" id="CHEBI:18420"/>
    </cofactor>
</comment>
<evidence type="ECO:0000259" key="10">
    <source>
        <dbReference type="PROSITE" id="PS50972"/>
    </source>
</evidence>
<reference evidence="11 12" key="1">
    <citation type="submission" date="2021-05" db="EMBL/GenBank/DDBJ databases">
        <title>Culturable bacteria isolated from Daya Bay.</title>
        <authorList>
            <person name="Zheng W."/>
            <person name="Yu S."/>
            <person name="Huang Y."/>
        </authorList>
    </citation>
    <scope>NUCLEOTIDE SEQUENCE [LARGE SCALE GENOMIC DNA]</scope>
    <source>
        <strain evidence="11 12">DP4N28-5</strain>
    </source>
</reference>
<evidence type="ECO:0000256" key="9">
    <source>
        <dbReference type="RuleBase" id="RU361205"/>
    </source>
</evidence>
<dbReference type="InterPro" id="IPR045031">
    <property type="entry name" value="DHP_synth-like"/>
</dbReference>
<gene>
    <name evidence="11" type="primary">folP</name>
    <name evidence="11" type="ORF">KJP28_03235</name>
</gene>
<dbReference type="GO" id="GO:0004156">
    <property type="term" value="F:dihydropteroate synthase activity"/>
    <property type="evidence" value="ECO:0007669"/>
    <property type="project" value="UniProtKB-EC"/>
</dbReference>
<comment type="similarity">
    <text evidence="9">Belongs to the DHPS family.</text>
</comment>
<evidence type="ECO:0000256" key="3">
    <source>
        <dbReference type="ARBA" id="ARBA00004763"/>
    </source>
</evidence>
<dbReference type="PROSITE" id="PS00792">
    <property type="entry name" value="DHPS_1"/>
    <property type="match status" value="1"/>
</dbReference>
<protein>
    <recommendedName>
        <fullName evidence="4 9">Dihydropteroate synthase</fullName>
        <shortName evidence="9">DHPS</shortName>
        <ecNumber evidence="4 9">2.5.1.15</ecNumber>
    </recommendedName>
    <alternativeName>
        <fullName evidence="9">Dihydropteroate pyrophosphorylase</fullName>
    </alternativeName>
</protein>
<keyword evidence="6 9" id="KW-0479">Metal-binding</keyword>
<evidence type="ECO:0000313" key="11">
    <source>
        <dbReference type="EMBL" id="MBV7377926.1"/>
    </source>
</evidence>
<accession>A0ABS6T005</accession>
<dbReference type="RefSeq" id="WP_218390789.1">
    <property type="nucleotide sequence ID" value="NZ_JAHUZE010000001.1"/>
</dbReference>
<organism evidence="11 12">
    <name type="scientific">Maritimibacter dapengensis</name>
    <dbReference type="NCBI Taxonomy" id="2836868"/>
    <lineage>
        <taxon>Bacteria</taxon>
        <taxon>Pseudomonadati</taxon>
        <taxon>Pseudomonadota</taxon>
        <taxon>Alphaproteobacteria</taxon>
        <taxon>Rhodobacterales</taxon>
        <taxon>Roseobacteraceae</taxon>
        <taxon>Maritimibacter</taxon>
    </lineage>
</organism>
<dbReference type="Proteomes" id="UP000756530">
    <property type="component" value="Unassembled WGS sequence"/>
</dbReference>
<dbReference type="NCBIfam" id="TIGR01496">
    <property type="entry name" value="DHPS"/>
    <property type="match status" value="1"/>
</dbReference>
<evidence type="ECO:0000256" key="8">
    <source>
        <dbReference type="ARBA" id="ARBA00022909"/>
    </source>
</evidence>
<keyword evidence="7 9" id="KW-0460">Magnesium</keyword>
<sequence length="321" mass="34182">MSRWAEATPGTGHRPAGARMLAGMSGLWFDTVHGPDDETTLARISEPRPDLCGLTLDRPRVMGILNVTPDSFSDGGDHSDLGVAVARARIMSGECDIIDIGGESTRPGAGEVPAAEEIARVVPVIAAIREAGISTPISIDTRKARVADAALDAGANMVNDVSAFEFDPELADLCAERDVSVCLMHAKGLPETMQIRPTYEDVVGEVMDHLMARIAFATSRGVRRERIVTDPGIGFGKTLDHNLTLLRHLTVFHDLGLPVLLGASRKRFIGVIGDAEAAKDRLGGSLAVALYGAARGMHILRVHDTKETSQALKLARALQGD</sequence>